<keyword evidence="1" id="KW-1133">Transmembrane helix</keyword>
<dbReference type="RefSeq" id="WP_338604110.1">
    <property type="nucleotide sequence ID" value="NZ_AP028679.1"/>
</dbReference>
<keyword evidence="1" id="KW-0472">Membrane</keyword>
<feature type="transmembrane region" description="Helical" evidence="1">
    <location>
        <begin position="80"/>
        <end position="100"/>
    </location>
</feature>
<keyword evidence="1" id="KW-0812">Transmembrane</keyword>
<proteinExistence type="predicted"/>
<evidence type="ECO:0000256" key="1">
    <source>
        <dbReference type="SAM" id="Phobius"/>
    </source>
</evidence>
<feature type="transmembrane region" description="Helical" evidence="1">
    <location>
        <begin position="46"/>
        <end position="68"/>
    </location>
</feature>
<feature type="transmembrane region" description="Helical" evidence="1">
    <location>
        <begin position="153"/>
        <end position="173"/>
    </location>
</feature>
<organism evidence="2 3">
    <name type="scientific">Desulfoferula mesophila</name>
    <dbReference type="NCBI Taxonomy" id="3058419"/>
    <lineage>
        <taxon>Bacteria</taxon>
        <taxon>Pseudomonadati</taxon>
        <taxon>Thermodesulfobacteriota</taxon>
        <taxon>Desulfarculia</taxon>
        <taxon>Desulfarculales</taxon>
        <taxon>Desulfarculaceae</taxon>
        <taxon>Desulfoferula</taxon>
    </lineage>
</organism>
<accession>A0AAU9EGA4</accession>
<keyword evidence="3" id="KW-1185">Reference proteome</keyword>
<name>A0AAU9EGA4_9BACT</name>
<protein>
    <recommendedName>
        <fullName evidence="4">Intracellular septation protein A</fullName>
    </recommendedName>
</protein>
<evidence type="ECO:0000313" key="3">
    <source>
        <dbReference type="Proteomes" id="UP001366166"/>
    </source>
</evidence>
<gene>
    <name evidence="2" type="ORF">FAK_00520</name>
</gene>
<dbReference type="Proteomes" id="UP001366166">
    <property type="component" value="Chromosome"/>
</dbReference>
<dbReference type="AlphaFoldDB" id="A0AAU9EGA4"/>
<dbReference type="EMBL" id="AP028679">
    <property type="protein sequence ID" value="BEQ12986.1"/>
    <property type="molecule type" value="Genomic_DNA"/>
</dbReference>
<feature type="transmembrane region" description="Helical" evidence="1">
    <location>
        <begin position="120"/>
        <end position="141"/>
    </location>
</feature>
<dbReference type="KEGG" id="dmp:FAK_00520"/>
<evidence type="ECO:0008006" key="4">
    <source>
        <dbReference type="Google" id="ProtNLM"/>
    </source>
</evidence>
<evidence type="ECO:0000313" key="2">
    <source>
        <dbReference type="EMBL" id="BEQ12986.1"/>
    </source>
</evidence>
<reference evidence="3" key="1">
    <citation type="journal article" date="2023" name="Arch. Microbiol.">
        <title>Desulfoferula mesophilus gen. nov. sp. nov., a mesophilic sulfate-reducing bacterium isolated from a brackish lake sediment.</title>
        <authorList>
            <person name="Watanabe T."/>
            <person name="Yabe T."/>
            <person name="Tsuji J.M."/>
            <person name="Fukui M."/>
        </authorList>
    </citation>
    <scope>NUCLEOTIDE SEQUENCE [LARGE SCALE GENOMIC DNA]</scope>
    <source>
        <strain evidence="3">12FAK</strain>
    </source>
</reference>
<sequence length="186" mass="20916">MGILKLLLAFAPWLAFLFIAHGSLLRLKIGLVVALALSVVMGVTRLHRGVILWVGLVFFSFGMLIVFVFQDMWTVRHMGVLASGALALGSWLSVVLLRPFTLDYAKEHTDPSLWNDPVFMRTNMLLTSLWAAVFSLNALLAWGKMSQFMLGEVTYEIASYALLVGMAFFTNWYPAHVRRVQARPRP</sequence>